<dbReference type="InterPro" id="IPR045851">
    <property type="entry name" value="AMP-bd_C_sf"/>
</dbReference>
<accession>A0A975D626</accession>
<dbReference type="InterPro" id="IPR042099">
    <property type="entry name" value="ANL_N_sf"/>
</dbReference>
<comment type="catalytic activity">
    <reaction evidence="3">
        <text>3-(methylsulfanyl)propanoate + ATP + CoA = 3-(methylsulfanyl)propanoyl-CoA + AMP + diphosphate</text>
        <dbReference type="Rhea" id="RHEA:43052"/>
        <dbReference type="ChEBI" id="CHEBI:30616"/>
        <dbReference type="ChEBI" id="CHEBI:33019"/>
        <dbReference type="ChEBI" id="CHEBI:49016"/>
        <dbReference type="ChEBI" id="CHEBI:57287"/>
        <dbReference type="ChEBI" id="CHEBI:82815"/>
        <dbReference type="ChEBI" id="CHEBI:456215"/>
        <dbReference type="EC" id="6.2.1.44"/>
    </reaction>
    <physiologicalReaction direction="left-to-right" evidence="3">
        <dbReference type="Rhea" id="RHEA:43053"/>
    </physiologicalReaction>
</comment>
<feature type="domain" description="AMP-binding enzyme C-terminal" evidence="7">
    <location>
        <begin position="416"/>
        <end position="491"/>
    </location>
</feature>
<feature type="domain" description="AMP-dependent synthetase/ligase" evidence="6">
    <location>
        <begin position="12"/>
        <end position="368"/>
    </location>
</feature>
<dbReference type="GO" id="GO:0006631">
    <property type="term" value="P:fatty acid metabolic process"/>
    <property type="evidence" value="ECO:0007669"/>
    <property type="project" value="TreeGrafter"/>
</dbReference>
<dbReference type="SUPFAM" id="SSF56801">
    <property type="entry name" value="Acetyl-CoA synthetase-like"/>
    <property type="match status" value="1"/>
</dbReference>
<dbReference type="FunFam" id="3.30.300.30:FF:000008">
    <property type="entry name" value="2,3-dihydroxybenzoate-AMP ligase"/>
    <property type="match status" value="1"/>
</dbReference>
<evidence type="ECO:0000256" key="5">
    <source>
        <dbReference type="ARBA" id="ARBA00067668"/>
    </source>
</evidence>
<dbReference type="EC" id="6.2.1.44" evidence="4"/>
<reference evidence="8" key="2">
    <citation type="submission" date="2021-04" db="EMBL/GenBank/DDBJ databases">
        <title>Isolation and genomic analysis of the ibuprofen-degrading bacterium Sphingomonas strain MPO218.</title>
        <authorList>
            <person name="Aulestia M."/>
            <person name="Flores A."/>
            <person name="Mangas E.L."/>
            <person name="Perez-Pulido A.J."/>
            <person name="Santero E."/>
            <person name="Camacho E.M."/>
        </authorList>
    </citation>
    <scope>NUCLEOTIDE SEQUENCE</scope>
    <source>
        <strain evidence="8">MPO218</strain>
    </source>
</reference>
<dbReference type="RefSeq" id="WP_208633765.1">
    <property type="nucleotide sequence ID" value="NZ_CP059319.1"/>
</dbReference>
<sequence length="507" mass="55037">MRYAAADWVANYARTQPDAVALHNLDTGETRSWADLESRVGQIAHALRGRLGLVPGDRIVNISDGDLRHFELQFACARAGLVWVPLNFRHTAVELARACREMAPKLMLTDATWGETARQVARETGVAHVHDWDAGGDFDALLDPSRAMGESEIDPDAPLQILYTSGTTGTPKAAIVTLGGMVIHALQQVEFCATAEPGGHLFQPMPLFHFGGLNTASNPILFFGGRVTITRRFDAAATTAYCGDPANAVTHLCLPPVMYQMMADSEPFAQADFSTLRRFICGGGRVSERLRAAYEPKGARFVPQYGGTEMGPVTSMNPGRLDKIMAGSCGQKSLHIDMRIVDERGEDVPRGQPGEVWVRGPGVTIGYLDANAAIVRNDGWHRTGDVLWQDEDGFCFVVDRVKDMYKSGGENVFSAEVEGVLMTNPAVAECAVIGVPDDRWGEVGLAIVVASNGHRVTLEALQATCEGRLARYKHPKHLRIVESFPRNVTGKIAKPALRAEFGGSRSV</sequence>
<evidence type="ECO:0000313" key="9">
    <source>
        <dbReference type="Proteomes" id="UP000664914"/>
    </source>
</evidence>
<organism evidence="8 9">
    <name type="scientific">Rhizorhabdus wittichii</name>
    <dbReference type="NCBI Taxonomy" id="160791"/>
    <lineage>
        <taxon>Bacteria</taxon>
        <taxon>Pseudomonadati</taxon>
        <taxon>Pseudomonadota</taxon>
        <taxon>Alphaproteobacteria</taxon>
        <taxon>Sphingomonadales</taxon>
        <taxon>Sphingomonadaceae</taxon>
        <taxon>Rhizorhabdus</taxon>
    </lineage>
</organism>
<dbReference type="PROSITE" id="PS00455">
    <property type="entry name" value="AMP_BINDING"/>
    <property type="match status" value="1"/>
</dbReference>
<dbReference type="GO" id="GO:0031956">
    <property type="term" value="F:medium-chain fatty acid-CoA ligase activity"/>
    <property type="evidence" value="ECO:0007669"/>
    <property type="project" value="TreeGrafter"/>
</dbReference>
<evidence type="ECO:0000259" key="7">
    <source>
        <dbReference type="Pfam" id="PF13193"/>
    </source>
</evidence>
<evidence type="ECO:0000256" key="1">
    <source>
        <dbReference type="ARBA" id="ARBA00006432"/>
    </source>
</evidence>
<evidence type="ECO:0000256" key="4">
    <source>
        <dbReference type="ARBA" id="ARBA00066616"/>
    </source>
</evidence>
<dbReference type="InterPro" id="IPR020845">
    <property type="entry name" value="AMP-binding_CS"/>
</dbReference>
<comment type="similarity">
    <text evidence="1">Belongs to the ATP-dependent AMP-binding enzyme family.</text>
</comment>
<evidence type="ECO:0000256" key="3">
    <source>
        <dbReference type="ARBA" id="ARBA00051915"/>
    </source>
</evidence>
<dbReference type="Proteomes" id="UP000664914">
    <property type="component" value="Chromosome"/>
</dbReference>
<name>A0A975D626_9SPHN</name>
<proteinExistence type="inferred from homology"/>
<dbReference type="PANTHER" id="PTHR43201:SF32">
    <property type="entry name" value="2-SUCCINYLBENZOATE--COA LIGASE, CHLOROPLASTIC_PEROXISOMAL"/>
    <property type="match status" value="1"/>
</dbReference>
<dbReference type="PANTHER" id="PTHR43201">
    <property type="entry name" value="ACYL-COA SYNTHETASE"/>
    <property type="match status" value="1"/>
</dbReference>
<dbReference type="Pfam" id="PF13193">
    <property type="entry name" value="AMP-binding_C"/>
    <property type="match status" value="1"/>
</dbReference>
<evidence type="ECO:0000256" key="2">
    <source>
        <dbReference type="ARBA" id="ARBA00022598"/>
    </source>
</evidence>
<dbReference type="AlphaFoldDB" id="A0A975D626"/>
<dbReference type="InterPro" id="IPR000873">
    <property type="entry name" value="AMP-dep_synth/lig_dom"/>
</dbReference>
<dbReference type="InterPro" id="IPR025110">
    <property type="entry name" value="AMP-bd_C"/>
</dbReference>
<evidence type="ECO:0000259" key="6">
    <source>
        <dbReference type="Pfam" id="PF00501"/>
    </source>
</evidence>
<dbReference type="Pfam" id="PF00501">
    <property type="entry name" value="AMP-binding"/>
    <property type="match status" value="1"/>
</dbReference>
<keyword evidence="2" id="KW-0436">Ligase</keyword>
<dbReference type="Gene3D" id="3.40.50.12780">
    <property type="entry name" value="N-terminal domain of ligase-like"/>
    <property type="match status" value="1"/>
</dbReference>
<reference evidence="8" key="1">
    <citation type="submission" date="2020-07" db="EMBL/GenBank/DDBJ databases">
        <authorList>
            <person name="Camacho E."/>
        </authorList>
    </citation>
    <scope>NUCLEOTIDE SEQUENCE</scope>
    <source>
        <strain evidence="8">MPO218</strain>
    </source>
</reference>
<protein>
    <recommendedName>
        <fullName evidence="5">3-methylmercaptopropionyl-CoA ligase</fullName>
        <ecNumber evidence="4">6.2.1.44</ecNumber>
    </recommendedName>
</protein>
<gene>
    <name evidence="8" type="ORF">HRJ34_07720</name>
</gene>
<dbReference type="EMBL" id="CP059319">
    <property type="protein sequence ID" value="QTH23378.1"/>
    <property type="molecule type" value="Genomic_DNA"/>
</dbReference>
<evidence type="ECO:0000313" key="8">
    <source>
        <dbReference type="EMBL" id="QTH23378.1"/>
    </source>
</evidence>
<dbReference type="Gene3D" id="3.30.300.30">
    <property type="match status" value="1"/>
</dbReference>